<dbReference type="InterPro" id="IPR012340">
    <property type="entry name" value="NA-bd_OB-fold"/>
</dbReference>
<dbReference type="Gene3D" id="2.40.50.140">
    <property type="entry name" value="Nucleic acid-binding proteins"/>
    <property type="match status" value="1"/>
</dbReference>
<reference evidence="4" key="1">
    <citation type="submission" date="2020-09" db="EMBL/GenBank/DDBJ databases">
        <title>A novel bacterium of genus Neiella, isolated from South China Sea.</title>
        <authorList>
            <person name="Huang H."/>
            <person name="Mo K."/>
            <person name="Hu Y."/>
        </authorList>
    </citation>
    <scope>NUCLEOTIDE SEQUENCE</scope>
    <source>
        <strain evidence="4">HB171785</strain>
    </source>
</reference>
<dbReference type="AlphaFoldDB" id="A0A8J6QIA7"/>
<dbReference type="PANTHER" id="PTHR37296">
    <property type="entry name" value="CONSERVED VIRULENCE FACTOR B"/>
    <property type="match status" value="1"/>
</dbReference>
<protein>
    <submittedName>
        <fullName evidence="4">GntR family transcriptional regulator</fullName>
    </submittedName>
</protein>
<dbReference type="PIRSF" id="PIRSF012524">
    <property type="entry name" value="YitL_S1"/>
    <property type="match status" value="1"/>
</dbReference>
<keyword evidence="5" id="KW-1185">Reference proteome</keyword>
<dbReference type="RefSeq" id="WP_191143490.1">
    <property type="nucleotide sequence ID" value="NZ_JACXAF010000003.1"/>
</dbReference>
<proteinExistence type="inferred from homology"/>
<dbReference type="Gene3D" id="1.10.10.10">
    <property type="entry name" value="Winged helix-like DNA-binding domain superfamily/Winged helix DNA-binding domain"/>
    <property type="match status" value="1"/>
</dbReference>
<dbReference type="InterPro" id="IPR039566">
    <property type="entry name" value="CvfB_S1_st"/>
</dbReference>
<evidence type="ECO:0000259" key="3">
    <source>
        <dbReference type="Pfam" id="PF17783"/>
    </source>
</evidence>
<accession>A0A8J6QIA7</accession>
<dbReference type="SUPFAM" id="SSF50249">
    <property type="entry name" value="Nucleic acid-binding proteins"/>
    <property type="match status" value="1"/>
</dbReference>
<dbReference type="Proteomes" id="UP000638014">
    <property type="component" value="Unassembled WGS sequence"/>
</dbReference>
<sequence length="277" mass="31297">MIKLGQMNRLELTEQLADGWLLIEPESQQQATLASDNAPENLTLGESLSVFVFADTEGDLVATTARPKVMAGQLALLKAKHGSPYGMFMDWGMSKDLLVPNREQYEQMEAGQSYLVYVYIDDQQRLAASSRYKRYIDQERHAYRDGDKVHLTITEPTPLGYNCVVDYQHSALLYADQVFRNVKVGDQISGFIRQVRDDGLLDVSTQEPGYGKVSGLAERIIERLEKSGGELKLSDKSAPELIKNEFHCSKKAFKQAIGLLRKQQQIDIFPAYIKRRS</sequence>
<gene>
    <name evidence="4" type="ORF">IC617_02950</name>
</gene>
<evidence type="ECO:0000256" key="1">
    <source>
        <dbReference type="PIRNR" id="PIRNR012524"/>
    </source>
</evidence>
<evidence type="ECO:0000313" key="5">
    <source>
        <dbReference type="Proteomes" id="UP000638014"/>
    </source>
</evidence>
<dbReference type="InterPro" id="IPR036388">
    <property type="entry name" value="WH-like_DNA-bd_sf"/>
</dbReference>
<dbReference type="Pfam" id="PF13509">
    <property type="entry name" value="S1_2"/>
    <property type="match status" value="2"/>
</dbReference>
<dbReference type="InterPro" id="IPR040764">
    <property type="entry name" value="CvfB_WH"/>
</dbReference>
<feature type="domain" description="Conserved virulence factor B first S1" evidence="2">
    <location>
        <begin position="72"/>
        <end position="129"/>
    </location>
</feature>
<name>A0A8J6QIA7_9GAMM</name>
<comment type="caution">
    <text evidence="4">The sequence shown here is derived from an EMBL/GenBank/DDBJ whole genome shotgun (WGS) entry which is preliminary data.</text>
</comment>
<organism evidence="4 5">
    <name type="scientific">Neiella litorisoli</name>
    <dbReference type="NCBI Taxonomy" id="2771431"/>
    <lineage>
        <taxon>Bacteria</taxon>
        <taxon>Pseudomonadati</taxon>
        <taxon>Pseudomonadota</taxon>
        <taxon>Gammaproteobacteria</taxon>
        <taxon>Alteromonadales</taxon>
        <taxon>Echinimonadaceae</taxon>
        <taxon>Neiella</taxon>
    </lineage>
</organism>
<dbReference type="PANTHER" id="PTHR37296:SF1">
    <property type="entry name" value="CONSERVED VIRULENCE FACTOR B"/>
    <property type="match status" value="1"/>
</dbReference>
<dbReference type="Pfam" id="PF17783">
    <property type="entry name" value="WHD_CvfB"/>
    <property type="match status" value="1"/>
</dbReference>
<evidence type="ECO:0000313" key="4">
    <source>
        <dbReference type="EMBL" id="MBD1388376.1"/>
    </source>
</evidence>
<comment type="similarity">
    <text evidence="1">Belongs to the CvfB family.</text>
</comment>
<feature type="domain" description="Conserved virulence factor B-like winged helix" evidence="3">
    <location>
        <begin position="218"/>
        <end position="274"/>
    </location>
</feature>
<dbReference type="InterPro" id="IPR014464">
    <property type="entry name" value="CvfB_fam"/>
</dbReference>
<evidence type="ECO:0000259" key="2">
    <source>
        <dbReference type="Pfam" id="PF13509"/>
    </source>
</evidence>
<dbReference type="EMBL" id="JACXAF010000003">
    <property type="protein sequence ID" value="MBD1388376.1"/>
    <property type="molecule type" value="Genomic_DNA"/>
</dbReference>
<feature type="domain" description="Conserved virulence factor B first S1" evidence="2">
    <location>
        <begin position="4"/>
        <end position="64"/>
    </location>
</feature>